<accession>A0ABT1C5T8</accession>
<dbReference type="RefSeq" id="WP_252818628.1">
    <property type="nucleotide sequence ID" value="NZ_JAMXQS010000005.1"/>
</dbReference>
<sequence>MEFSVPEARRLALAAQGFNALRRHDRIGAGQQASIEIKGIYVETRRPELSIRILKSDIGVVVRSVADDPFCSHYVSTLSALKWEAEIPDPSSPQALLYAQ</sequence>
<gene>
    <name evidence="1" type="ORF">NGM99_10395</name>
</gene>
<name>A0ABT1C5T8_9HYPH</name>
<comment type="caution">
    <text evidence="1">The sequence shown here is derived from an EMBL/GenBank/DDBJ whole genome shotgun (WGS) entry which is preliminary data.</text>
</comment>
<reference evidence="1 2" key="1">
    <citation type="submission" date="2022-06" db="EMBL/GenBank/DDBJ databases">
        <title>Mesorhizobium sp. strain RP14 Genome sequencing and assembly.</title>
        <authorList>
            <person name="Kim I."/>
        </authorList>
    </citation>
    <scope>NUCLEOTIDE SEQUENCE [LARGE SCALE GENOMIC DNA]</scope>
    <source>
        <strain evidence="2">RP14(2022)</strain>
    </source>
</reference>
<organism evidence="1 2">
    <name type="scientific">Mesorhizobium liriopis</name>
    <dbReference type="NCBI Taxonomy" id="2953882"/>
    <lineage>
        <taxon>Bacteria</taxon>
        <taxon>Pseudomonadati</taxon>
        <taxon>Pseudomonadota</taxon>
        <taxon>Alphaproteobacteria</taxon>
        <taxon>Hyphomicrobiales</taxon>
        <taxon>Phyllobacteriaceae</taxon>
        <taxon>Mesorhizobium</taxon>
    </lineage>
</organism>
<keyword evidence="2" id="KW-1185">Reference proteome</keyword>
<proteinExistence type="predicted"/>
<evidence type="ECO:0000313" key="1">
    <source>
        <dbReference type="EMBL" id="MCO6050194.1"/>
    </source>
</evidence>
<protein>
    <submittedName>
        <fullName evidence="1">Uncharacterized protein</fullName>
    </submittedName>
</protein>
<evidence type="ECO:0000313" key="2">
    <source>
        <dbReference type="Proteomes" id="UP001205906"/>
    </source>
</evidence>
<dbReference type="EMBL" id="JAMXQS010000005">
    <property type="protein sequence ID" value="MCO6050194.1"/>
    <property type="molecule type" value="Genomic_DNA"/>
</dbReference>
<dbReference type="Proteomes" id="UP001205906">
    <property type="component" value="Unassembled WGS sequence"/>
</dbReference>